<dbReference type="Proteomes" id="UP000293347">
    <property type="component" value="Unassembled WGS sequence"/>
</dbReference>
<keyword evidence="2" id="KW-1185">Reference proteome</keyword>
<accession>A0A4R0NLL8</accession>
<gene>
    <name evidence="1" type="ORF">EZ437_16940</name>
</gene>
<dbReference type="AlphaFoldDB" id="A0A4R0NLL8"/>
<comment type="caution">
    <text evidence="1">The sequence shown here is derived from an EMBL/GenBank/DDBJ whole genome shotgun (WGS) entry which is preliminary data.</text>
</comment>
<proteinExistence type="predicted"/>
<organism evidence="1 2">
    <name type="scientific">Pedobacter psychroterrae</name>
    <dbReference type="NCBI Taxonomy" id="2530453"/>
    <lineage>
        <taxon>Bacteria</taxon>
        <taxon>Pseudomonadati</taxon>
        <taxon>Bacteroidota</taxon>
        <taxon>Sphingobacteriia</taxon>
        <taxon>Sphingobacteriales</taxon>
        <taxon>Sphingobacteriaceae</taxon>
        <taxon>Pedobacter</taxon>
    </lineage>
</organism>
<name>A0A4R0NLL8_9SPHI</name>
<evidence type="ECO:0000313" key="1">
    <source>
        <dbReference type="EMBL" id="TCC99924.1"/>
    </source>
</evidence>
<sequence>MGNKKVVCNSFKVTKEAIDELETRFQQVQVSGNKDEQFRLIKPFFAVAASGDAKFINRLLNFHKTFPMILENESEFLSKWQQCLRDFLAVNNANALK</sequence>
<dbReference type="EMBL" id="SJSL01000005">
    <property type="protein sequence ID" value="TCC99924.1"/>
    <property type="molecule type" value="Genomic_DNA"/>
</dbReference>
<evidence type="ECO:0000313" key="2">
    <source>
        <dbReference type="Proteomes" id="UP000293347"/>
    </source>
</evidence>
<dbReference type="RefSeq" id="WP_131597259.1">
    <property type="nucleotide sequence ID" value="NZ_SJSL01000005.1"/>
</dbReference>
<reference evidence="1 2" key="1">
    <citation type="submission" date="2019-02" db="EMBL/GenBank/DDBJ databases">
        <title>Pedobacter sp. RP-1-14 sp. nov., isolated from Arctic soil.</title>
        <authorList>
            <person name="Dahal R.H."/>
        </authorList>
    </citation>
    <scope>NUCLEOTIDE SEQUENCE [LARGE SCALE GENOMIC DNA]</scope>
    <source>
        <strain evidence="1 2">RP-1-14</strain>
    </source>
</reference>
<protein>
    <submittedName>
        <fullName evidence="1">Uncharacterized protein</fullName>
    </submittedName>
</protein>